<proteinExistence type="predicted"/>
<organism evidence="3 4">
    <name type="scientific">Phytophthora cactorum</name>
    <dbReference type="NCBI Taxonomy" id="29920"/>
    <lineage>
        <taxon>Eukaryota</taxon>
        <taxon>Sar</taxon>
        <taxon>Stramenopiles</taxon>
        <taxon>Oomycota</taxon>
        <taxon>Peronosporomycetes</taxon>
        <taxon>Peronosporales</taxon>
        <taxon>Peronosporaceae</taxon>
        <taxon>Phytophthora</taxon>
    </lineage>
</organism>
<dbReference type="OrthoDB" id="146537at2759"/>
<keyword evidence="2" id="KW-0812">Transmembrane</keyword>
<evidence type="ECO:0000313" key="4">
    <source>
        <dbReference type="Proteomes" id="UP000688947"/>
    </source>
</evidence>
<reference evidence="3" key="1">
    <citation type="submission" date="2021-01" db="EMBL/GenBank/DDBJ databases">
        <title>Phytophthora aleatoria, a newly-described species from Pinus radiata is distinct from Phytophthora cactorum isolates based on comparative genomics.</title>
        <authorList>
            <person name="Mcdougal R."/>
            <person name="Panda P."/>
            <person name="Williams N."/>
            <person name="Studholme D.J."/>
        </authorList>
    </citation>
    <scope>NUCLEOTIDE SEQUENCE</scope>
    <source>
        <strain evidence="3">NZFS 3830</strain>
    </source>
</reference>
<accession>A0A8T1TQX3</accession>
<feature type="compositionally biased region" description="Polar residues" evidence="1">
    <location>
        <begin position="1"/>
        <end position="10"/>
    </location>
</feature>
<feature type="transmembrane region" description="Helical" evidence="2">
    <location>
        <begin position="67"/>
        <end position="86"/>
    </location>
</feature>
<protein>
    <submittedName>
        <fullName evidence="3">Uncharacterized protein</fullName>
    </submittedName>
</protein>
<keyword evidence="2" id="KW-1133">Transmembrane helix</keyword>
<feature type="non-terminal residue" evidence="3">
    <location>
        <position position="1"/>
    </location>
</feature>
<feature type="region of interest" description="Disordered" evidence="1">
    <location>
        <begin position="1"/>
        <end position="21"/>
    </location>
</feature>
<evidence type="ECO:0000256" key="1">
    <source>
        <dbReference type="SAM" id="MobiDB-lite"/>
    </source>
</evidence>
<gene>
    <name evidence="3" type="ORF">JG687_00017705</name>
</gene>
<dbReference type="EMBL" id="JAENGZ010002143">
    <property type="protein sequence ID" value="KAG6944711.1"/>
    <property type="molecule type" value="Genomic_DNA"/>
</dbReference>
<dbReference type="Proteomes" id="UP000688947">
    <property type="component" value="Unassembled WGS sequence"/>
</dbReference>
<evidence type="ECO:0000256" key="2">
    <source>
        <dbReference type="SAM" id="Phobius"/>
    </source>
</evidence>
<evidence type="ECO:0000313" key="3">
    <source>
        <dbReference type="EMBL" id="KAG6944711.1"/>
    </source>
</evidence>
<dbReference type="AlphaFoldDB" id="A0A8T1TQX3"/>
<keyword evidence="2" id="KW-0472">Membrane</keyword>
<name>A0A8T1TQX3_9STRA</name>
<sequence>AGASVRSQSKPARGVREAGPRSVCVGGPSADFLNEPRTALPRTSYLYSASKANRRGPKGPPAQLSSAQLFINFTYVLVLFGLVLHLDPRNLDLHKFSRRKRVVSLLQSG</sequence>
<comment type="caution">
    <text evidence="3">The sequence shown here is derived from an EMBL/GenBank/DDBJ whole genome shotgun (WGS) entry which is preliminary data.</text>
</comment>